<dbReference type="EMBL" id="JARAWC010000147">
    <property type="protein sequence ID" value="MDX2967478.1"/>
    <property type="molecule type" value="Genomic_DNA"/>
</dbReference>
<evidence type="ECO:0000313" key="4">
    <source>
        <dbReference type="Proteomes" id="UP001282288"/>
    </source>
</evidence>
<dbReference type="Proteomes" id="UP001282288">
    <property type="component" value="Unassembled WGS sequence"/>
</dbReference>
<organism evidence="1 4">
    <name type="scientific">Streptomyces acidiscabies</name>
    <dbReference type="NCBI Taxonomy" id="42234"/>
    <lineage>
        <taxon>Bacteria</taxon>
        <taxon>Bacillati</taxon>
        <taxon>Actinomycetota</taxon>
        <taxon>Actinomycetes</taxon>
        <taxon>Kitasatosporales</taxon>
        <taxon>Streptomycetaceae</taxon>
        <taxon>Streptomyces</taxon>
    </lineage>
</organism>
<comment type="caution">
    <text evidence="1">The sequence shown here is derived from an EMBL/GenBank/DDBJ whole genome shotgun (WGS) entry which is preliminary data.</text>
</comment>
<evidence type="ECO:0000313" key="1">
    <source>
        <dbReference type="EMBL" id="MDX2967478.1"/>
    </source>
</evidence>
<keyword evidence="3" id="KW-1185">Reference proteome</keyword>
<evidence type="ECO:0000313" key="2">
    <source>
        <dbReference type="EMBL" id="MDX3026227.1"/>
    </source>
</evidence>
<dbReference type="Pfam" id="PF19751">
    <property type="entry name" value="DUF6238"/>
    <property type="match status" value="1"/>
</dbReference>
<accession>A0AAP6BNL0</accession>
<dbReference type="RefSeq" id="WP_319061260.1">
    <property type="nucleotide sequence ID" value="NZ_JARAWC010000147.1"/>
</dbReference>
<name>A0AAP6BNL0_9ACTN</name>
<gene>
    <name evidence="1" type="ORF">PV399_48525</name>
    <name evidence="2" type="ORF">PV666_51515</name>
</gene>
<sequence>MRPREPGGGGGEFLPFATAALDLHRTLAVPDGPLVADPGELDTLHAHAVALLRLIDVHSERARPISELAVPLRTARIRAWQVADLLHHASHTTPAPVPRPADRAVCRRHQDALRLIRRR</sequence>
<dbReference type="InterPro" id="IPR046205">
    <property type="entry name" value="DUF6238"/>
</dbReference>
<evidence type="ECO:0000313" key="3">
    <source>
        <dbReference type="Proteomes" id="UP001272987"/>
    </source>
</evidence>
<dbReference type="AlphaFoldDB" id="A0AAP6BNL0"/>
<dbReference type="EMBL" id="JARAWP010000095">
    <property type="protein sequence ID" value="MDX3026227.1"/>
    <property type="molecule type" value="Genomic_DNA"/>
</dbReference>
<feature type="non-terminal residue" evidence="1">
    <location>
        <position position="119"/>
    </location>
</feature>
<reference evidence="1 3" key="1">
    <citation type="journal article" date="2023" name="Microb. Genom.">
        <title>Mesoterricola silvestris gen. nov., sp. nov., Mesoterricola sediminis sp. nov., Geothrix oryzae sp. nov., Geothrix edaphica sp. nov., Geothrix rubra sp. nov., and Geothrix limicola sp. nov., six novel members of Acidobacteriota isolated from soils.</title>
        <authorList>
            <person name="Weisberg A.J."/>
            <person name="Pearce E."/>
            <person name="Kramer C.G."/>
            <person name="Chang J.H."/>
            <person name="Clarke C.R."/>
        </authorList>
    </citation>
    <scope>NUCLEOTIDE SEQUENCE</scope>
    <source>
        <strain evidence="2 3">NB05-1H</strain>
        <strain evidence="1">NRRL_B-16521</strain>
    </source>
</reference>
<protein>
    <submittedName>
        <fullName evidence="1">DUF6238 family protein</fullName>
    </submittedName>
</protein>
<proteinExistence type="predicted"/>
<dbReference type="Proteomes" id="UP001272987">
    <property type="component" value="Unassembled WGS sequence"/>
</dbReference>